<organism evidence="1 3">
    <name type="scientific">Moraxella catarrhalis</name>
    <name type="common">Branhamella catarrhalis</name>
    <dbReference type="NCBI Taxonomy" id="480"/>
    <lineage>
        <taxon>Bacteria</taxon>
        <taxon>Pseudomonadati</taxon>
        <taxon>Pseudomonadota</taxon>
        <taxon>Gammaproteobacteria</taxon>
        <taxon>Moraxellales</taxon>
        <taxon>Moraxellaceae</taxon>
        <taxon>Moraxella</taxon>
    </lineage>
</organism>
<name>A0A198V0T3_MORCA</name>
<dbReference type="AlphaFoldDB" id="A0A198V0T3"/>
<gene>
    <name evidence="2" type="ORF">AO382_0488</name>
    <name evidence="1" type="ORF">AO384_1894</name>
</gene>
<evidence type="ECO:0000313" key="4">
    <source>
        <dbReference type="Proteomes" id="UP000078446"/>
    </source>
</evidence>
<accession>A0A198V0T3</accession>
<sequence length="37" mass="4214">MRQVLIFEFIILAQNPSKKSSTNSVSQSTKKIFICIL</sequence>
<proteinExistence type="predicted"/>
<reference evidence="3 4" key="1">
    <citation type="journal article" date="2016" name="Genome Biol. Evol.">
        <title>Comparative Genomic Analyses of the Moraxella catarrhalis Serosensitive and Seroresistant Lineages Demonstrate Their Independent Evolution.</title>
        <authorList>
            <person name="Earl J.P."/>
            <person name="de Vries S.P."/>
            <person name="Ahmed A."/>
            <person name="Powell E."/>
            <person name="Schultz M.P."/>
            <person name="Hermans P.W."/>
            <person name="Hill D.J."/>
            <person name="Zhou Z."/>
            <person name="Constantinidou C.I."/>
            <person name="Hu F.Z."/>
            <person name="Bootsma H.J."/>
            <person name="Ehrlich G.D."/>
        </authorList>
    </citation>
    <scope>NUCLEOTIDE SEQUENCE [LARGE SCALE GENOMIC DNA]</scope>
    <source>
        <strain evidence="1 3">Z7542</strain>
        <strain evidence="2 4">Z7574</strain>
    </source>
</reference>
<dbReference type="EMBL" id="LXHC01000028">
    <property type="protein sequence ID" value="OAU94537.1"/>
    <property type="molecule type" value="Genomic_DNA"/>
</dbReference>
<protein>
    <submittedName>
        <fullName evidence="1">Uncharacterized protein</fullName>
    </submittedName>
</protein>
<evidence type="ECO:0000313" key="3">
    <source>
        <dbReference type="Proteomes" id="UP000078228"/>
    </source>
</evidence>
<evidence type="ECO:0000313" key="1">
    <source>
        <dbReference type="EMBL" id="OAU94537.1"/>
    </source>
</evidence>
<keyword evidence="3" id="KW-1185">Reference proteome</keyword>
<dbReference type="Proteomes" id="UP000078446">
    <property type="component" value="Unassembled WGS sequence"/>
</dbReference>
<evidence type="ECO:0000313" key="2">
    <source>
        <dbReference type="EMBL" id="OAV02122.1"/>
    </source>
</evidence>
<comment type="caution">
    <text evidence="1">The sequence shown here is derived from an EMBL/GenBank/DDBJ whole genome shotgun (WGS) entry which is preliminary data.</text>
</comment>
<dbReference type="Proteomes" id="UP000078228">
    <property type="component" value="Unassembled WGS sequence"/>
</dbReference>
<dbReference type="EMBL" id="LXHE01000002">
    <property type="protein sequence ID" value="OAV02122.1"/>
    <property type="molecule type" value="Genomic_DNA"/>
</dbReference>